<evidence type="ECO:0000256" key="7">
    <source>
        <dbReference type="SAM" id="Phobius"/>
    </source>
</evidence>
<reference evidence="9 11" key="2">
    <citation type="submission" date="2018-06" db="EMBL/GenBank/DDBJ databases">
        <authorList>
            <consortium name="Pathogen Informatics"/>
            <person name="Doyle S."/>
        </authorList>
    </citation>
    <scope>NUCLEOTIDE SEQUENCE [LARGE SCALE GENOMIC DNA]</scope>
    <source>
        <strain evidence="9 11">NCTC12438</strain>
    </source>
</reference>
<feature type="transmembrane region" description="Helical" evidence="7">
    <location>
        <begin position="12"/>
        <end position="40"/>
    </location>
</feature>
<evidence type="ECO:0000256" key="5">
    <source>
        <dbReference type="ARBA" id="ARBA00022989"/>
    </source>
</evidence>
<reference evidence="8 10" key="1">
    <citation type="submission" date="2015-11" db="EMBL/GenBank/DDBJ databases">
        <title>Genomic analysis of 38 Legionella species identifies large and diverse effector repertoires.</title>
        <authorList>
            <person name="Burstein D."/>
            <person name="Amaro F."/>
            <person name="Zusman T."/>
            <person name="Lifshitz Z."/>
            <person name="Cohen O."/>
            <person name="Gilbert J.A."/>
            <person name="Pupko T."/>
            <person name="Shuman H.A."/>
            <person name="Segal G."/>
        </authorList>
    </citation>
    <scope>NUCLEOTIDE SEQUENCE [LARGE SCALE GENOMIC DNA]</scope>
    <source>
        <strain evidence="8 10">CDC#72-OH-14</strain>
    </source>
</reference>
<evidence type="ECO:0000256" key="3">
    <source>
        <dbReference type="ARBA" id="ARBA00022679"/>
    </source>
</evidence>
<feature type="transmembrane region" description="Helical" evidence="7">
    <location>
        <begin position="359"/>
        <end position="380"/>
    </location>
</feature>
<protein>
    <submittedName>
        <fullName evidence="9">Bacteriophage N4 adsorption protein B</fullName>
    </submittedName>
</protein>
<dbReference type="Gene3D" id="3.90.550.10">
    <property type="entry name" value="Spore Coat Polysaccharide Biosynthesis Protein SpsA, Chain A"/>
    <property type="match status" value="1"/>
</dbReference>
<keyword evidence="10" id="KW-1185">Reference proteome</keyword>
<dbReference type="SUPFAM" id="SSF160246">
    <property type="entry name" value="EspE N-terminal domain-like"/>
    <property type="match status" value="1"/>
</dbReference>
<evidence type="ECO:0000256" key="1">
    <source>
        <dbReference type="ARBA" id="ARBA00004141"/>
    </source>
</evidence>
<dbReference type="OrthoDB" id="5294733at2"/>
<dbReference type="GO" id="GO:0016757">
    <property type="term" value="F:glycosyltransferase activity"/>
    <property type="evidence" value="ECO:0007669"/>
    <property type="project" value="UniProtKB-KW"/>
</dbReference>
<evidence type="ECO:0000313" key="9">
    <source>
        <dbReference type="EMBL" id="STX36441.1"/>
    </source>
</evidence>
<dbReference type="EMBL" id="LNXX01000054">
    <property type="protein sequence ID" value="KTC78455.1"/>
    <property type="molecule type" value="Genomic_DNA"/>
</dbReference>
<evidence type="ECO:0000256" key="2">
    <source>
        <dbReference type="ARBA" id="ARBA00022676"/>
    </source>
</evidence>
<name>A0A378IPN8_9GAMM</name>
<comment type="subcellular location">
    <subcellularLocation>
        <location evidence="1">Membrane</location>
        <topology evidence="1">Multi-pass membrane protein</topology>
    </subcellularLocation>
</comment>
<accession>A0A378IPN8</accession>
<dbReference type="Proteomes" id="UP000054854">
    <property type="component" value="Unassembled WGS sequence"/>
</dbReference>
<dbReference type="STRING" id="28085.Lcin_3432"/>
<gene>
    <name evidence="8" type="ORF">Lcin_3432</name>
    <name evidence="9" type="ORF">NCTC12438_03073</name>
</gene>
<dbReference type="RefSeq" id="WP_058466522.1">
    <property type="nucleotide sequence ID" value="NZ_CAAAHQ010000026.1"/>
</dbReference>
<evidence type="ECO:0000313" key="8">
    <source>
        <dbReference type="EMBL" id="KTC78455.1"/>
    </source>
</evidence>
<dbReference type="PANTHER" id="PTHR43867:SF2">
    <property type="entry name" value="CELLULOSE SYNTHASE CATALYTIC SUBUNIT A [UDP-FORMING]"/>
    <property type="match status" value="1"/>
</dbReference>
<evidence type="ECO:0000313" key="11">
    <source>
        <dbReference type="Proteomes" id="UP000255316"/>
    </source>
</evidence>
<feature type="transmembrane region" description="Helical" evidence="7">
    <location>
        <begin position="400"/>
        <end position="417"/>
    </location>
</feature>
<organism evidence="9 11">
    <name type="scientific">Legionella cincinnatiensis</name>
    <dbReference type="NCBI Taxonomy" id="28085"/>
    <lineage>
        <taxon>Bacteria</taxon>
        <taxon>Pseudomonadati</taxon>
        <taxon>Pseudomonadota</taxon>
        <taxon>Gammaproteobacteria</taxon>
        <taxon>Legionellales</taxon>
        <taxon>Legionellaceae</taxon>
        <taxon>Legionella</taxon>
    </lineage>
</organism>
<dbReference type="AlphaFoldDB" id="A0A378IPN8"/>
<evidence type="ECO:0000313" key="10">
    <source>
        <dbReference type="Proteomes" id="UP000054854"/>
    </source>
</evidence>
<dbReference type="GO" id="GO:0016020">
    <property type="term" value="C:membrane"/>
    <property type="evidence" value="ECO:0007669"/>
    <property type="project" value="UniProtKB-SubCell"/>
</dbReference>
<keyword evidence="3" id="KW-0808">Transferase</keyword>
<proteinExistence type="predicted"/>
<keyword evidence="5 7" id="KW-1133">Transmembrane helix</keyword>
<dbReference type="InterPro" id="IPR037257">
    <property type="entry name" value="T2SS_E_N_sf"/>
</dbReference>
<dbReference type="Pfam" id="PF13641">
    <property type="entry name" value="Glyco_tranf_2_3"/>
    <property type="match status" value="1"/>
</dbReference>
<dbReference type="PANTHER" id="PTHR43867">
    <property type="entry name" value="CELLULOSE SYNTHASE CATALYTIC SUBUNIT A [UDP-FORMING]"/>
    <property type="match status" value="1"/>
</dbReference>
<dbReference type="InterPro" id="IPR029044">
    <property type="entry name" value="Nucleotide-diphossugar_trans"/>
</dbReference>
<dbReference type="SUPFAM" id="SSF53448">
    <property type="entry name" value="Nucleotide-diphospho-sugar transferases"/>
    <property type="match status" value="1"/>
</dbReference>
<dbReference type="InterPro" id="IPR050321">
    <property type="entry name" value="Glycosyltr_2/OpgH_subfam"/>
</dbReference>
<dbReference type="EMBL" id="UGNX01000001">
    <property type="protein sequence ID" value="STX36441.1"/>
    <property type="molecule type" value="Genomic_DNA"/>
</dbReference>
<keyword evidence="2" id="KW-0328">Glycosyltransferase</keyword>
<evidence type="ECO:0000256" key="4">
    <source>
        <dbReference type="ARBA" id="ARBA00022692"/>
    </source>
</evidence>
<keyword evidence="4 7" id="KW-0812">Transmembrane</keyword>
<keyword evidence="6 7" id="KW-0472">Membrane</keyword>
<dbReference type="Proteomes" id="UP000255316">
    <property type="component" value="Unassembled WGS sequence"/>
</dbReference>
<sequence length="624" mass="73432">MPNELILFFYYIMWYFLIALTFMFIISGLDDFFIDLYFWIRYIFRLWKTRHYEPLTYQKMAEKEEQLIAILVPCWHEAGVIGTMLRHNCYSIDYTNYYIFVGVYPNDPTTIEEVEEVAREIMHVQCVIGETPGPTNKAANLNSIYLYTKKFEQTINKKFDIFVFHDSEDIIHPLSFKLYNYLCPKKDMIQIPIFPLKVNLWNFTHWMYADEFSENHTKDIIVRESIGGHVPSAGVGTAFSRKTLQLLENPKTRVPFSTESLTEDYHTSLEIRLKKLKSIFAAQKVTYKKWQPRGIFRSGYIQKPIQEYIATRALFPMEYTKAVRQKTRWIIGIIFQEWKHEWPNAWPVRFTLAHDRKAFLTHFVNGFGYVVLIFWILYSLFTLENPEYPSLQEQFNLHPWVWAFIIGATFLMFERALQRIIAIRRIYGWSAAFLSIPRYFYNNLINFHAIIRAYIIYNSTPKTQKSAKQPTWDKTDHHFPGSHILTPHHLKLGSLLISAGLINQPQLEQAIIEQKKTGELLGETLCRMKIINRQQLMAILADQFKLKLFPQSKLENAKNSCYSLLPKKINQFATKNNLSVIAINEAKSELTISLDDPTNEYLIEQIINRVSPYTVIFVLTDPDS</sequence>
<evidence type="ECO:0000256" key="6">
    <source>
        <dbReference type="ARBA" id="ARBA00023136"/>
    </source>
</evidence>